<dbReference type="Pfam" id="PF07591">
    <property type="entry name" value="PT-HINT"/>
    <property type="match status" value="1"/>
</dbReference>
<dbReference type="SUPFAM" id="SSF49464">
    <property type="entry name" value="Carboxypeptidase regulatory domain-like"/>
    <property type="match status" value="1"/>
</dbReference>
<dbReference type="PANTHER" id="PTHR32305:SF15">
    <property type="entry name" value="PROTEIN RHSA-RELATED"/>
    <property type="match status" value="1"/>
</dbReference>
<dbReference type="InterPro" id="IPR014756">
    <property type="entry name" value="Ig_E-set"/>
</dbReference>
<proteinExistence type="predicted"/>
<feature type="region of interest" description="Disordered" evidence="2">
    <location>
        <begin position="1"/>
        <end position="69"/>
    </location>
</feature>
<dbReference type="InterPro" id="IPR036844">
    <property type="entry name" value="Hint_dom_sf"/>
</dbReference>
<sequence>MVAGLAPAAPSREGATANAVPVAAQTRTQAKEPAVPRQTARQTARQSSAAQSTAAQSTAAQSTAAQSSDVRYAHDANGRVTGVFAQPGDGSKISHDAAGNITEIRDLPAGTLAVAQVSPPSARTGTAVTIYGTAFGTDKSAVTVSFGGATAAPTEVTDHTVTVTVPDGAASGDVTVTAGGRSATWKGFKLTGSRPKPSISLTGVKVADAGTELTVPGGGFDTDRTRNVTSLNGSKVQVTRAEAGELRVKLPPGPAFGHVKVVNPGGSAVSAGDVVVPPAPYLAANIGTGGAVRLAQNTLTSVQIGAAQQIALALFDVEAGQRALIYTSGKTFSGCLPLTVYAPDGSSLQTQSVCSATWEWELPPGAKPGTYAVLLDPQDDQTGKVDVLVSSVVDATTELDLDGEPKSLTTTLPGQQAAFTFTGAAGQRVFTKLGMPAGTKACDVTASVRAPDGTDLVKDTCVYAAESFLDTVALPAAGTYRVVVDPKGVIAGTYQAAVVGVPADAAVTTSPDAAPAEVAIVKPGQNGTVTFTGAAGQRVFTRLTVPADAPVCALDVRLAAPDGAELSRSTCLYEETEYVDTITLPAGGAYTYKINPKDAWTGTPTLQVLTVPADVTVPTTPDAAPASVAITKPGQGAAVTFTGTAGQRIFAKVAVPAGAPSCALAVRLLGPDDAELARDTCVHQANEYIDTITLPADGAYRFTVDPKDAWTGTPTLQVLNVPADVVVPTTPDAAPAAVAITKPGQGAAVTFTGTTGQRIFAKLTVPPGAAACALDVRLLKPDGTELAKDTCVYQPNEYIDTITLPADGAYRFTIDPKDAWTGTLTFDLTGVPADVTVPSSPGATPVAVPIAKPGQAGAVTFTGAAGQRVFVGLAVPSGAPACALDVRLLKPDGAELAKDTCVYQPNEYIDTLELPAAGAYRLVFDPKDAWTGTITVTLVDVPADAQKAATVGGADVTVTTTKAGQNAAVTFTGTAGQSVKVTLVDETYASCLTTELWPPTGARLWNSCMSKNGNRTATLTVAGTYTMKLSPKDAETGSVTVRVATATAAKAATTGTKTTTTALPKGVERGAPLAVFTVKKAEEASLTGVVRTTAGLPLPGVTLRADGRAARTDAKGAFRLTDLRAGVRRLRIDGRSASTGKLTYGVFDVQVPLKAGANELFYTPYLPALDTDYEVEIPSPTTEEVVLTNPAVPGLEIRIPAGVTIEDADGKPARRVGVTPIPVDRTPIPMPDGVRVPVYYTVQPAGGRLVGGTARITYPNYLKLSAGQRVNFWHYDKSGGGWEIFGAGKVDPAARQVVPDADTAVSDFDGAMINVPGNQEPAWSWLLKFLNAAGDPVDLGSGLFALSQTDLMVDDVLPLTVNRGYNPGDTRKRSMGIGSNDLYNMYLSSRRQYQEADLNFPDGSQVHYARVSPGTGFCDAVFEARDTSPEFTGSRFHYVGVCNRGGWHLRLRNGMTYVFGDEAPLQEIRDAQGNTVKILRKYQNSFGSYLGPITEVRSPNGFWLSYTHDASDRVTKVEDNAGRSVTYGYDGDRLRTVTGPTGQATTYGYDAAGRMTTITDARGRTYLTNVYDADGRVATQTILGQGTYTFGYTLDGKRVTAAQVTEPDGAVRRTTYDALGYLATDTQAAGTGREHTIRITRDAASGLPATIDDGLGRTTTISYDGAGNPVELKGSAGSATVTGRATYQGTPYGRPDTLTDPTGAVTRFAYDERGNPERITDATWRTTYDSQGHPRTQTSPQGRVTTYDYIDGALSAVTDPEGRKTRFIRDAANRVVETIAPDGTSTTRAYDDADQLRSVTDAAGDETTFGYDENGNITSVEDARGKITSYRYDDADRLLERTDPLGAKDTFTYDGMNRLSTVTDRRGKVTEYRYDELGRATFIGFGRNGQSFESTQSASYDDRGRVRELVDSTPGAGKITYGYDDLDHLTSETSAAGTVGYTYDAAGRLKSMSASGQPAVGYDYFPDGLLKSVTQGSTSVLYGYDGDARLSSKSLPGGITAAYGYDDSGLLTSIGYKRGTTGAGEVAYDYDALGRRTRMHGSLVRAQLPAPATGLVHDDANRLTGNAGRTLAYDAAGNLTSDGVFTYTWNARGELVSVSDGSVTTTLGYDPAGRRVGSTTGALSTRFRFDGDALIGQSGPGGAETSFLNGFGQDEALARIGGDGQVQGLLPDALGSTLALTDGSGQITTTYGYDLFGATTSSAADDPNTVRWTGRVSGAPIPAGLQDNRTRLYSPSLRRFISEDTIGFGGGYNLYEYGLGNPVDYSDPDGTIPPQLVAAVGACVGNGLINTVAGSLLGRKHSFGDYARGFGKGCLEGALGSITFGGTKFARLGKFGDEAVESVGKTCRLTSSFVPGTQVRMADGSTKPIEEVAAGDRVLATDPETGRTTSQTVVATMTSQGAKDLVKVGVAGGVLVATGNHPFWVPALKTWLAAAELRPGMWLRTSAGTHVQVTAVESERRESQRVHNLSVGGPHTYHVVQGGTDVLVHNSPRPKYPCGWLSPSEWANSVKREIRDRYRGDTSYESGRHGEGFKAAARELERFIREHPGMLPEIERELRATAKRWMANGRSTGHSGGW</sequence>
<evidence type="ECO:0000256" key="1">
    <source>
        <dbReference type="ARBA" id="ARBA00022737"/>
    </source>
</evidence>
<feature type="domain" description="Hint" evidence="3">
    <location>
        <begin position="2350"/>
        <end position="2447"/>
    </location>
</feature>
<dbReference type="Gene3D" id="2.170.16.10">
    <property type="entry name" value="Hedgehog/Intein (Hint) domain"/>
    <property type="match status" value="1"/>
</dbReference>
<evidence type="ECO:0000313" key="4">
    <source>
        <dbReference type="EMBL" id="GAA1666864.1"/>
    </source>
</evidence>
<dbReference type="InterPro" id="IPR008969">
    <property type="entry name" value="CarboxyPept-like_regulatory"/>
</dbReference>
<comment type="caution">
    <text evidence="4">The sequence shown here is derived from an EMBL/GenBank/DDBJ whole genome shotgun (WGS) entry which is preliminary data.</text>
</comment>
<accession>A0ABN2G7W4</accession>
<dbReference type="Pfam" id="PF20148">
    <property type="entry name" value="DUF6531"/>
    <property type="match status" value="1"/>
</dbReference>
<dbReference type="InterPro" id="IPR031325">
    <property type="entry name" value="RHS_repeat"/>
</dbReference>
<dbReference type="InterPro" id="IPR002909">
    <property type="entry name" value="IPT_dom"/>
</dbReference>
<dbReference type="InterPro" id="IPR045351">
    <property type="entry name" value="DUF6531"/>
</dbReference>
<dbReference type="PROSITE" id="PS50817">
    <property type="entry name" value="INTEIN_N_TER"/>
    <property type="match status" value="1"/>
</dbReference>
<dbReference type="SMART" id="SM00306">
    <property type="entry name" value="HintN"/>
    <property type="match status" value="1"/>
</dbReference>
<dbReference type="EMBL" id="BAAAMU010000077">
    <property type="protein sequence ID" value="GAA1666864.1"/>
    <property type="molecule type" value="Genomic_DNA"/>
</dbReference>
<name>A0ABN2G7W4_9ACTN</name>
<dbReference type="Gene3D" id="2.180.10.10">
    <property type="entry name" value="RHS repeat-associated core"/>
    <property type="match status" value="4"/>
</dbReference>
<dbReference type="InterPro" id="IPR003587">
    <property type="entry name" value="Hint_dom_N"/>
</dbReference>
<gene>
    <name evidence="4" type="ORF">GCM10009733_075520</name>
</gene>
<reference evidence="4 5" key="1">
    <citation type="journal article" date="2019" name="Int. J. Syst. Evol. Microbiol.">
        <title>The Global Catalogue of Microorganisms (GCM) 10K type strain sequencing project: providing services to taxonomists for standard genome sequencing and annotation.</title>
        <authorList>
            <consortium name="The Broad Institute Genomics Platform"/>
            <consortium name="The Broad Institute Genome Sequencing Center for Infectious Disease"/>
            <person name="Wu L."/>
            <person name="Ma J."/>
        </authorList>
    </citation>
    <scope>NUCLEOTIDE SEQUENCE [LARGE SCALE GENOMIC DNA]</scope>
    <source>
        <strain evidence="4 5">JCM 13929</strain>
    </source>
</reference>
<dbReference type="Pfam" id="PF05593">
    <property type="entry name" value="RHS_repeat"/>
    <property type="match status" value="4"/>
</dbReference>
<feature type="region of interest" description="Disordered" evidence="2">
    <location>
        <begin position="1682"/>
        <end position="1701"/>
    </location>
</feature>
<dbReference type="InterPro" id="IPR050708">
    <property type="entry name" value="T6SS_VgrG/RHS"/>
</dbReference>
<dbReference type="NCBIfam" id="TIGR01643">
    <property type="entry name" value="YD_repeat_2x"/>
    <property type="match status" value="8"/>
</dbReference>
<dbReference type="RefSeq" id="WP_346111496.1">
    <property type="nucleotide sequence ID" value="NZ_BAAAMU010000077.1"/>
</dbReference>
<dbReference type="Gene3D" id="2.60.40.10">
    <property type="entry name" value="Immunoglobulins"/>
    <property type="match status" value="2"/>
</dbReference>
<dbReference type="Pfam" id="PF25023">
    <property type="entry name" value="TEN_YD-shell"/>
    <property type="match status" value="1"/>
</dbReference>
<dbReference type="Pfam" id="PF01833">
    <property type="entry name" value="TIG"/>
    <property type="match status" value="1"/>
</dbReference>
<dbReference type="InterPro" id="IPR013783">
    <property type="entry name" value="Ig-like_fold"/>
</dbReference>
<evidence type="ECO:0000259" key="3">
    <source>
        <dbReference type="SMART" id="SM00306"/>
    </source>
</evidence>
<dbReference type="Gene3D" id="2.60.120.380">
    <property type="match status" value="1"/>
</dbReference>
<dbReference type="InterPro" id="IPR006530">
    <property type="entry name" value="YD"/>
</dbReference>
<dbReference type="SUPFAM" id="SSF51294">
    <property type="entry name" value="Hedgehog/intein (Hint) domain"/>
    <property type="match status" value="1"/>
</dbReference>
<dbReference type="InterPro" id="IPR022385">
    <property type="entry name" value="Rhs_assc_core"/>
</dbReference>
<dbReference type="SUPFAM" id="SSF81296">
    <property type="entry name" value="E set domains"/>
    <property type="match status" value="1"/>
</dbReference>
<evidence type="ECO:0000313" key="5">
    <source>
        <dbReference type="Proteomes" id="UP001500064"/>
    </source>
</evidence>
<protein>
    <recommendedName>
        <fullName evidence="3">Hint domain-containing protein</fullName>
    </recommendedName>
</protein>
<feature type="compositionally biased region" description="Low complexity" evidence="2">
    <location>
        <begin position="37"/>
        <end position="68"/>
    </location>
</feature>
<dbReference type="Proteomes" id="UP001500064">
    <property type="component" value="Unassembled WGS sequence"/>
</dbReference>
<dbReference type="NCBIfam" id="TIGR03696">
    <property type="entry name" value="Rhs_assc_core"/>
    <property type="match status" value="1"/>
</dbReference>
<dbReference type="InterPro" id="IPR056823">
    <property type="entry name" value="TEN-like_YD-shell"/>
</dbReference>
<keyword evidence="5" id="KW-1185">Reference proteome</keyword>
<evidence type="ECO:0000256" key="2">
    <source>
        <dbReference type="SAM" id="MobiDB-lite"/>
    </source>
</evidence>
<dbReference type="CDD" id="cd00081">
    <property type="entry name" value="Hint"/>
    <property type="match status" value="1"/>
</dbReference>
<dbReference type="InterPro" id="IPR006141">
    <property type="entry name" value="Intein_N"/>
</dbReference>
<organism evidence="4 5">
    <name type="scientific">Nonomuraea maheshkhaliensis</name>
    <dbReference type="NCBI Taxonomy" id="419590"/>
    <lineage>
        <taxon>Bacteria</taxon>
        <taxon>Bacillati</taxon>
        <taxon>Actinomycetota</taxon>
        <taxon>Actinomycetes</taxon>
        <taxon>Streptosporangiales</taxon>
        <taxon>Streptosporangiaceae</taxon>
        <taxon>Nonomuraea</taxon>
    </lineage>
</organism>
<keyword evidence="1" id="KW-0677">Repeat</keyword>
<dbReference type="PANTHER" id="PTHR32305">
    <property type="match status" value="1"/>
</dbReference>